<dbReference type="AlphaFoldDB" id="A0A8K0JQ51"/>
<evidence type="ECO:0000313" key="3">
    <source>
        <dbReference type="Proteomes" id="UP000812966"/>
    </source>
</evidence>
<name>A0A8K0JQ51_9TREE</name>
<gene>
    <name evidence="2" type="ORF">FFLO_01900</name>
</gene>
<evidence type="ECO:0000256" key="1">
    <source>
        <dbReference type="SAM" id="MobiDB-lite"/>
    </source>
</evidence>
<feature type="region of interest" description="Disordered" evidence="1">
    <location>
        <begin position="1"/>
        <end position="66"/>
    </location>
</feature>
<reference evidence="2" key="1">
    <citation type="submission" date="2020-04" db="EMBL/GenBank/DDBJ databases">
        <title>Analysis of mating type loci in Filobasidium floriforme.</title>
        <authorList>
            <person name="Nowrousian M."/>
        </authorList>
    </citation>
    <scope>NUCLEOTIDE SEQUENCE</scope>
    <source>
        <strain evidence="2">CBS 6242</strain>
    </source>
</reference>
<keyword evidence="3" id="KW-1185">Reference proteome</keyword>
<comment type="caution">
    <text evidence="2">The sequence shown here is derived from an EMBL/GenBank/DDBJ whole genome shotgun (WGS) entry which is preliminary data.</text>
</comment>
<protein>
    <submittedName>
        <fullName evidence="2">Uncharacterized protein</fullName>
    </submittedName>
</protein>
<dbReference type="EMBL" id="JABELV010000028">
    <property type="protein sequence ID" value="KAG7562633.1"/>
    <property type="molecule type" value="Genomic_DNA"/>
</dbReference>
<evidence type="ECO:0000313" key="2">
    <source>
        <dbReference type="EMBL" id="KAG7562633.1"/>
    </source>
</evidence>
<dbReference type="Proteomes" id="UP000812966">
    <property type="component" value="Unassembled WGS sequence"/>
</dbReference>
<organism evidence="2 3">
    <name type="scientific">Filobasidium floriforme</name>
    <dbReference type="NCBI Taxonomy" id="5210"/>
    <lineage>
        <taxon>Eukaryota</taxon>
        <taxon>Fungi</taxon>
        <taxon>Dikarya</taxon>
        <taxon>Basidiomycota</taxon>
        <taxon>Agaricomycotina</taxon>
        <taxon>Tremellomycetes</taxon>
        <taxon>Filobasidiales</taxon>
        <taxon>Filobasidiaceae</taxon>
        <taxon>Filobasidium</taxon>
    </lineage>
</organism>
<proteinExistence type="predicted"/>
<accession>A0A8K0JQ51</accession>
<sequence>MAWLDSHPMSSSNERVESPTVDLRPLTVESPSSQEVEAGMNPLIPDSSEEDCWTRPFAGLSSPHPT</sequence>